<dbReference type="PANTHER" id="PTHR42978:SF5">
    <property type="entry name" value="METALLO-BETA-LACTAMASE DOMAIN-CONTAINING PROTEIN"/>
    <property type="match status" value="1"/>
</dbReference>
<dbReference type="InterPro" id="IPR001279">
    <property type="entry name" value="Metallo-B-lactamas"/>
</dbReference>
<keyword evidence="3" id="KW-0378">Hydrolase</keyword>
<accession>A0AAJ0DIV0</accession>
<evidence type="ECO:0000256" key="3">
    <source>
        <dbReference type="ARBA" id="ARBA00022801"/>
    </source>
</evidence>
<keyword evidence="2" id="KW-0479">Metal-binding</keyword>
<dbReference type="CDD" id="cd07730">
    <property type="entry name" value="metallo-hydrolase-like_MBL-fold"/>
    <property type="match status" value="1"/>
</dbReference>
<evidence type="ECO:0000313" key="7">
    <source>
        <dbReference type="Proteomes" id="UP001271007"/>
    </source>
</evidence>
<keyword evidence="4" id="KW-0862">Zinc</keyword>
<proteinExistence type="inferred from homology"/>
<dbReference type="PANTHER" id="PTHR42978">
    <property type="entry name" value="QUORUM-QUENCHING LACTONASE YTNP-RELATED-RELATED"/>
    <property type="match status" value="1"/>
</dbReference>
<evidence type="ECO:0000256" key="1">
    <source>
        <dbReference type="ARBA" id="ARBA00007749"/>
    </source>
</evidence>
<evidence type="ECO:0000313" key="6">
    <source>
        <dbReference type="EMBL" id="KAK3051164.1"/>
    </source>
</evidence>
<dbReference type="GO" id="GO:0016787">
    <property type="term" value="F:hydrolase activity"/>
    <property type="evidence" value="ECO:0007669"/>
    <property type="project" value="UniProtKB-KW"/>
</dbReference>
<feature type="domain" description="Metallo-beta-lactamase" evidence="5">
    <location>
        <begin position="36"/>
        <end position="141"/>
    </location>
</feature>
<dbReference type="GO" id="GO:0046872">
    <property type="term" value="F:metal ion binding"/>
    <property type="evidence" value="ECO:0007669"/>
    <property type="project" value="UniProtKB-KW"/>
</dbReference>
<dbReference type="AlphaFoldDB" id="A0AAJ0DIV0"/>
<evidence type="ECO:0000256" key="2">
    <source>
        <dbReference type="ARBA" id="ARBA00022723"/>
    </source>
</evidence>
<dbReference type="InterPro" id="IPR036866">
    <property type="entry name" value="RibonucZ/Hydroxyglut_hydro"/>
</dbReference>
<protein>
    <recommendedName>
        <fullName evidence="5">Metallo-beta-lactamase domain-containing protein</fullName>
    </recommendedName>
</protein>
<evidence type="ECO:0000256" key="4">
    <source>
        <dbReference type="ARBA" id="ARBA00022833"/>
    </source>
</evidence>
<evidence type="ECO:0000259" key="5">
    <source>
        <dbReference type="Pfam" id="PF00753"/>
    </source>
</evidence>
<keyword evidence="7" id="KW-1185">Reference proteome</keyword>
<sequence length="299" mass="33580">MRKDWQNLAPAHGLNALVENGTIENLEVKDHVANILETNGVDLNDVEGVIWSHWHFDHTGDPSTFPSSTKLIVGPGFSEVFTPGYPADKNGHCLESDFAGRELQEIDFSGSDVTIGRFKAFDYFRDGSFYILDAPGHTIGHINALARTNASPNPGFIHLGGDSVHHAAEIRPSEYLPLPESIEPSPVPKLHSNACPGHIFAPVLKDGSKTEHILEWQDPWAEFVEPKFGLIYNEKDLRETVRKDEELDANRDIFTFIAHDWSLKGVVDEFPKSLNGWKNKGWKETTRWLYLRDFQAAVV</sequence>
<dbReference type="Gene3D" id="3.60.15.10">
    <property type="entry name" value="Ribonuclease Z/Hydroxyacylglutathione hydrolase-like"/>
    <property type="match status" value="1"/>
</dbReference>
<dbReference type="Pfam" id="PF00753">
    <property type="entry name" value="Lactamase_B"/>
    <property type="match status" value="1"/>
</dbReference>
<dbReference type="SUPFAM" id="SSF56281">
    <property type="entry name" value="Metallo-hydrolase/oxidoreductase"/>
    <property type="match status" value="1"/>
</dbReference>
<comment type="caution">
    <text evidence="6">The sequence shown here is derived from an EMBL/GenBank/DDBJ whole genome shotgun (WGS) entry which is preliminary data.</text>
</comment>
<dbReference type="EMBL" id="JAWDJX010000027">
    <property type="protein sequence ID" value="KAK3051164.1"/>
    <property type="molecule type" value="Genomic_DNA"/>
</dbReference>
<comment type="similarity">
    <text evidence="1">Belongs to the metallo-beta-lactamase superfamily.</text>
</comment>
<dbReference type="Proteomes" id="UP001271007">
    <property type="component" value="Unassembled WGS sequence"/>
</dbReference>
<reference evidence="6" key="1">
    <citation type="submission" date="2023-04" db="EMBL/GenBank/DDBJ databases">
        <title>Black Yeasts Isolated from many extreme environments.</title>
        <authorList>
            <person name="Coleine C."/>
            <person name="Stajich J.E."/>
            <person name="Selbmann L."/>
        </authorList>
    </citation>
    <scope>NUCLEOTIDE SEQUENCE</scope>
    <source>
        <strain evidence="6">CCFEE 5312</strain>
    </source>
</reference>
<organism evidence="6 7">
    <name type="scientific">Extremus antarcticus</name>
    <dbReference type="NCBI Taxonomy" id="702011"/>
    <lineage>
        <taxon>Eukaryota</taxon>
        <taxon>Fungi</taxon>
        <taxon>Dikarya</taxon>
        <taxon>Ascomycota</taxon>
        <taxon>Pezizomycotina</taxon>
        <taxon>Dothideomycetes</taxon>
        <taxon>Dothideomycetidae</taxon>
        <taxon>Mycosphaerellales</taxon>
        <taxon>Extremaceae</taxon>
        <taxon>Extremus</taxon>
    </lineage>
</organism>
<dbReference type="InterPro" id="IPR051013">
    <property type="entry name" value="MBL_superfamily_lactonases"/>
</dbReference>
<name>A0AAJ0DIV0_9PEZI</name>
<gene>
    <name evidence="6" type="ORF">LTR09_007560</name>
</gene>